<proteinExistence type="predicted"/>
<sequence>MFIAKNPTITVNSQGAPCTAASQYPLRQACAVAAVMGLFLLSLFVPAVSQNLRLSDGHVDAFTVIVEDGDLKLVLKEDITGSGVHRAPESVVLVVSDSAYSDATSAVPAIGGASYYLPQAQQSGLLWPGWDTLGAQAIAQNIDLNFESVSGPGEVFVFENSGGGVQSVTSDGSFSLSSGSVINQPFPAHRHVHWAFTQPGTYTMQVSAASGSRTSNTATYTWEVGSATPGGNPDNASTGTGNAPNTAQQPAAPGNRHNPTPSQGQATGGATAQPGRTGGTATVGGGASSTGGVATGGAVAGAATGGGASGGSCSPAVIPMMKDDRTVPATWRNLSEIQFELGGAAKKDLPVAIGPVPKGPVWMIGSTQEPNVPWVGANSQHPSMLEHTQGSVTWELVGFSGPGPMVVYSQGGLGQVVGQEWFRGANNQAQGSYTIGANAHVHPNWVFGAPGVYHVSIRQTTTLKSGEKVAGTGTVVFKVGSGSQSGHFDLGAAIDPAGGNCDPGLVAAQGIAPASQATGGEAVTDNSLSGEVADAAGGITAVGKNAAAASEADEPAITLAAQIVQTLPYVILGLGLFVLGAGTSNLSAAVQRRKAASTSTADATAKDAS</sequence>
<protein>
    <submittedName>
        <fullName evidence="3">Putative ABC transporter-associated repeat protein</fullName>
    </submittedName>
</protein>
<feature type="transmembrane region" description="Helical" evidence="2">
    <location>
        <begin position="567"/>
        <end position="590"/>
    </location>
</feature>
<dbReference type="NCBIfam" id="TIGR03769">
    <property type="entry name" value="P_ac_wall_RPT"/>
    <property type="match status" value="2"/>
</dbReference>
<evidence type="ECO:0000313" key="3">
    <source>
        <dbReference type="EMBL" id="AKK05405.1"/>
    </source>
</evidence>
<name>A0A0G3GXZ0_9CORY</name>
<evidence type="ECO:0000313" key="4">
    <source>
        <dbReference type="Proteomes" id="UP000035199"/>
    </source>
</evidence>
<feature type="transmembrane region" description="Helical" evidence="2">
    <location>
        <begin position="29"/>
        <end position="48"/>
    </location>
</feature>
<keyword evidence="2" id="KW-0472">Membrane</keyword>
<dbReference type="Proteomes" id="UP000035199">
    <property type="component" value="Chromosome"/>
</dbReference>
<reference evidence="4" key="2">
    <citation type="submission" date="2015-05" db="EMBL/GenBank/DDBJ databases">
        <title>Complete genome sequence of Corynebacterium mustelae DSM 45274, isolated from various tissues of a male ferret with lethal sepsis.</title>
        <authorList>
            <person name="Ruckert C."/>
            <person name="Albersmeier A."/>
            <person name="Winkler A."/>
            <person name="Tauch A."/>
        </authorList>
    </citation>
    <scope>NUCLEOTIDE SEQUENCE [LARGE SCALE GENOMIC DNA]</scope>
    <source>
        <strain evidence="4">DSM 45274</strain>
    </source>
</reference>
<keyword evidence="4" id="KW-1185">Reference proteome</keyword>
<dbReference type="AlphaFoldDB" id="A0A0G3GXZ0"/>
<gene>
    <name evidence="3" type="ORF">CMUST_05335</name>
</gene>
<dbReference type="InterPro" id="IPR022395">
    <property type="entry name" value="CHP03773_ABC_transptr-like"/>
</dbReference>
<dbReference type="EMBL" id="CP011542">
    <property type="protein sequence ID" value="AKK05405.1"/>
    <property type="molecule type" value="Genomic_DNA"/>
</dbReference>
<evidence type="ECO:0000256" key="2">
    <source>
        <dbReference type="SAM" id="Phobius"/>
    </source>
</evidence>
<dbReference type="PATRIC" id="fig|571915.4.peg.1130"/>
<feature type="region of interest" description="Disordered" evidence="1">
    <location>
        <begin position="222"/>
        <end position="286"/>
    </location>
</feature>
<dbReference type="OrthoDB" id="4424311at2"/>
<dbReference type="STRING" id="571915.CMUST_05335"/>
<dbReference type="RefSeq" id="WP_047261628.1">
    <property type="nucleotide sequence ID" value="NZ_CP011542.1"/>
</dbReference>
<reference evidence="3 4" key="1">
    <citation type="journal article" date="2015" name="Genome Announc.">
        <title>Complete Genome Sequence of the Type Strain Corynebacterium mustelae DSM 45274, Isolated from Various Tissues of a Male Ferret with Lethal Sepsis.</title>
        <authorList>
            <person name="Ruckert C."/>
            <person name="Eimer J."/>
            <person name="Winkler A."/>
            <person name="Tauch A."/>
        </authorList>
    </citation>
    <scope>NUCLEOTIDE SEQUENCE [LARGE SCALE GENOMIC DNA]</scope>
    <source>
        <strain evidence="3 4">DSM 45274</strain>
    </source>
</reference>
<dbReference type="KEGG" id="cmv:CMUST_05335"/>
<feature type="compositionally biased region" description="Low complexity" evidence="1">
    <location>
        <begin position="241"/>
        <end position="275"/>
    </location>
</feature>
<dbReference type="InterPro" id="IPR022435">
    <property type="entry name" value="Surface-anchored_actinobac"/>
</dbReference>
<keyword evidence="2" id="KW-0812">Transmembrane</keyword>
<organism evidence="3 4">
    <name type="scientific">Corynebacterium mustelae</name>
    <dbReference type="NCBI Taxonomy" id="571915"/>
    <lineage>
        <taxon>Bacteria</taxon>
        <taxon>Bacillati</taxon>
        <taxon>Actinomycetota</taxon>
        <taxon>Actinomycetes</taxon>
        <taxon>Mycobacteriales</taxon>
        <taxon>Corynebacteriaceae</taxon>
        <taxon>Corynebacterium</taxon>
    </lineage>
</organism>
<dbReference type="NCBIfam" id="NF038134">
    <property type="entry name" value="choice_anch_M"/>
    <property type="match status" value="2"/>
</dbReference>
<accession>A0A0G3GXZ0</accession>
<dbReference type="NCBIfam" id="TIGR03773">
    <property type="entry name" value="anch_rpt_wall"/>
    <property type="match status" value="1"/>
</dbReference>
<evidence type="ECO:0000256" key="1">
    <source>
        <dbReference type="SAM" id="MobiDB-lite"/>
    </source>
</evidence>
<keyword evidence="2" id="KW-1133">Transmembrane helix</keyword>
<feature type="compositionally biased region" description="Gly residues" evidence="1">
    <location>
        <begin position="276"/>
        <end position="286"/>
    </location>
</feature>